<dbReference type="InterPro" id="IPR001881">
    <property type="entry name" value="EGF-like_Ca-bd_dom"/>
</dbReference>
<evidence type="ECO:0000256" key="2">
    <source>
        <dbReference type="ARBA" id="ARBA00022737"/>
    </source>
</evidence>
<dbReference type="InterPro" id="IPR000742">
    <property type="entry name" value="EGF"/>
</dbReference>
<dbReference type="PROSITE" id="PS50026">
    <property type="entry name" value="EGF_3"/>
    <property type="match status" value="4"/>
</dbReference>
<evidence type="ECO:0000256" key="1">
    <source>
        <dbReference type="ARBA" id="ARBA00022536"/>
    </source>
</evidence>
<feature type="disulfide bond" evidence="4">
    <location>
        <begin position="287"/>
        <end position="297"/>
    </location>
</feature>
<feature type="disulfide bond" evidence="4">
    <location>
        <begin position="385"/>
        <end position="394"/>
    </location>
</feature>
<keyword evidence="1 4" id="KW-0245">EGF-like domain</keyword>
<feature type="domain" description="EGF-like" evidence="6">
    <location>
        <begin position="320"/>
        <end position="357"/>
    </location>
</feature>
<dbReference type="CDD" id="cd00198">
    <property type="entry name" value="vWFA"/>
    <property type="match status" value="1"/>
</dbReference>
<feature type="disulfide bond" evidence="4">
    <location>
        <begin position="308"/>
        <end position="317"/>
    </location>
</feature>
<dbReference type="PROSITE" id="PS00022">
    <property type="entry name" value="EGF_1"/>
    <property type="match status" value="3"/>
</dbReference>
<evidence type="ECO:0000259" key="6">
    <source>
        <dbReference type="PROSITE" id="PS50026"/>
    </source>
</evidence>
<keyword evidence="2" id="KW-0677">Repeat</keyword>
<reference evidence="8" key="1">
    <citation type="submission" date="2022-11" db="EMBL/GenBank/DDBJ databases">
        <title>Centuries of genome instability and evolution in soft-shell clam transmissible cancer (bioRxiv).</title>
        <authorList>
            <person name="Hart S.F.M."/>
            <person name="Yonemitsu M.A."/>
            <person name="Giersch R.M."/>
            <person name="Beal B.F."/>
            <person name="Arriagada G."/>
            <person name="Davis B.W."/>
            <person name="Ostrander E.A."/>
            <person name="Goff S.P."/>
            <person name="Metzger M.J."/>
        </authorList>
    </citation>
    <scope>NUCLEOTIDE SEQUENCE</scope>
    <source>
        <strain evidence="8">MELC-2E11</strain>
        <tissue evidence="8">Siphon/mantle</tissue>
    </source>
</reference>
<keyword evidence="5" id="KW-0732">Signal</keyword>
<gene>
    <name evidence="8" type="ORF">MAR_009062</name>
</gene>
<dbReference type="CDD" id="cd00054">
    <property type="entry name" value="EGF_CA"/>
    <property type="match status" value="4"/>
</dbReference>
<dbReference type="SUPFAM" id="SSF57196">
    <property type="entry name" value="EGF/Laminin"/>
    <property type="match status" value="4"/>
</dbReference>
<dbReference type="PROSITE" id="PS00010">
    <property type="entry name" value="ASX_HYDROXYL"/>
    <property type="match status" value="2"/>
</dbReference>
<evidence type="ECO:0000259" key="7">
    <source>
        <dbReference type="PROSITE" id="PS50234"/>
    </source>
</evidence>
<dbReference type="SMART" id="SM00327">
    <property type="entry name" value="VWA"/>
    <property type="match status" value="3"/>
</dbReference>
<dbReference type="Gene3D" id="2.10.25.10">
    <property type="entry name" value="Laminin"/>
    <property type="match status" value="4"/>
</dbReference>
<feature type="signal peptide" evidence="5">
    <location>
        <begin position="1"/>
        <end position="20"/>
    </location>
</feature>
<evidence type="ECO:0000256" key="3">
    <source>
        <dbReference type="ARBA" id="ARBA00023157"/>
    </source>
</evidence>
<feature type="domain" description="VWFA" evidence="7">
    <location>
        <begin position="405"/>
        <end position="561"/>
    </location>
</feature>
<feature type="chain" id="PRO_5047548745" evidence="5">
    <location>
        <begin position="21"/>
        <end position="776"/>
    </location>
</feature>
<dbReference type="InterPro" id="IPR050525">
    <property type="entry name" value="ECM_Assembly_Org"/>
</dbReference>
<feature type="disulfide bond" evidence="4">
    <location>
        <begin position="347"/>
        <end position="356"/>
    </location>
</feature>
<dbReference type="CDD" id="cd01450">
    <property type="entry name" value="vWFA_subfamily_ECM"/>
    <property type="match status" value="1"/>
</dbReference>
<comment type="caution">
    <text evidence="4">Lacks conserved residue(s) required for the propagation of feature annotation.</text>
</comment>
<evidence type="ECO:0000313" key="9">
    <source>
        <dbReference type="Proteomes" id="UP001164746"/>
    </source>
</evidence>
<dbReference type="EMBL" id="CP111015">
    <property type="protein sequence ID" value="WAR02504.1"/>
    <property type="molecule type" value="Genomic_DNA"/>
</dbReference>
<keyword evidence="3 4" id="KW-1015">Disulfide bond</keyword>
<feature type="domain" description="VWFA" evidence="7">
    <location>
        <begin position="576"/>
        <end position="765"/>
    </location>
</feature>
<dbReference type="InterPro" id="IPR000152">
    <property type="entry name" value="EGF-type_Asp/Asn_hydroxyl_site"/>
</dbReference>
<feature type="domain" description="EGF-like" evidence="6">
    <location>
        <begin position="243"/>
        <end position="281"/>
    </location>
</feature>
<dbReference type="InterPro" id="IPR013032">
    <property type="entry name" value="EGF-like_CS"/>
</dbReference>
<dbReference type="InterPro" id="IPR036465">
    <property type="entry name" value="vWFA_dom_sf"/>
</dbReference>
<dbReference type="SUPFAM" id="SSF53300">
    <property type="entry name" value="vWA-like"/>
    <property type="match status" value="3"/>
</dbReference>
<dbReference type="InterPro" id="IPR018097">
    <property type="entry name" value="EGF_Ca-bd_CS"/>
</dbReference>
<dbReference type="PANTHER" id="PTHR24020">
    <property type="entry name" value="COLLAGEN ALPHA"/>
    <property type="match status" value="1"/>
</dbReference>
<dbReference type="PROSITE" id="PS01186">
    <property type="entry name" value="EGF_2"/>
    <property type="match status" value="4"/>
</dbReference>
<keyword evidence="9" id="KW-1185">Reference proteome</keyword>
<evidence type="ECO:0000256" key="5">
    <source>
        <dbReference type="SAM" id="SignalP"/>
    </source>
</evidence>
<sequence>MFSNVLCLVIITVLAGKCLSAKCSSDKKSDIVFLIDGSASVSSEGFQKIKDFIGQFLTLFPVGPSETQIGIMVFGDDAHIEFHLNAHGSAADVTNAIQNIRFPEAGTEVIAAAMRLVRSSMFTGNGRRQNAEGVVILLTDGGSITSPENIVAADELKADGVTIYTAGVSKGPNNVQTEMELLASKVEYFFRVDDFGAFDKLQGPLAVTACNNTGGCLCFNGGSCVPGHTSCQCHPAFTGWSCQYNICSAVYSPCRPHGSCHVNGNDYTCTCDPGFTGNHCDIDIDDCASSSCLNGTCVDGVNWFYCACFPGYTGRFCDEEIDECALNTPCRNGATCHDLIADFRCTCVHGYTDKSCSTDINECASVPCQNNGTCQDRVNDVECQCPVGYYGWFCETATCQPTMADVIFLLDSSISQTEDDFKKQLAFVNQFIDHVVVDERNFRVGVVTFSFKAHLEIGLNDYKDNVTLKEAVNNITFRLFGKKAKRYVFLLTDGMSTNRQSTLQAAAKLKTNVTKVLAIGIGSEVSQDELLGVASPGDERAPGYVFSVHNFNALYTVIEQLVALTCDECFWNTSSDVTFLLDMRSDISDLDFSQAVDALTYILTDTLNKNFNVTVRLALVSYDDERVQIHRHLTDTATTDSLIQYIQTLTVIRSCDGGSTGSCGSLNINTLDKALHKIEHDIFSESADDTRQIIILLTNGDPRVSRGPGSTLARLKGSGRLVFVVGVGEGFKIESAQGLVSDPAYIFVSRFGETHRNLDLIATEVFYSSCQLSNDF</sequence>
<dbReference type="Gene3D" id="3.40.50.410">
    <property type="entry name" value="von Willebrand factor, type A domain"/>
    <property type="match status" value="4"/>
</dbReference>
<evidence type="ECO:0000313" key="8">
    <source>
        <dbReference type="EMBL" id="WAR02504.1"/>
    </source>
</evidence>
<dbReference type="PRINTS" id="PR00453">
    <property type="entry name" value="VWFADOMAIN"/>
</dbReference>
<dbReference type="PROSITE" id="PS01187">
    <property type="entry name" value="EGF_CA"/>
    <property type="match status" value="2"/>
</dbReference>
<feature type="domain" description="EGF-like" evidence="6">
    <location>
        <begin position="359"/>
        <end position="395"/>
    </location>
</feature>
<dbReference type="Proteomes" id="UP001164746">
    <property type="component" value="Chromosome 4"/>
</dbReference>
<feature type="domain" description="VWFA" evidence="7">
    <location>
        <begin position="30"/>
        <end position="205"/>
    </location>
</feature>
<feature type="disulfide bond" evidence="4">
    <location>
        <begin position="271"/>
        <end position="280"/>
    </location>
</feature>
<dbReference type="SMART" id="SM00179">
    <property type="entry name" value="EGF_CA"/>
    <property type="match status" value="4"/>
</dbReference>
<dbReference type="PROSITE" id="PS50234">
    <property type="entry name" value="VWFA"/>
    <property type="match status" value="3"/>
</dbReference>
<evidence type="ECO:0000256" key="4">
    <source>
        <dbReference type="PROSITE-ProRule" id="PRU00076"/>
    </source>
</evidence>
<dbReference type="InterPro" id="IPR002035">
    <property type="entry name" value="VWF_A"/>
</dbReference>
<name>A0ABY7DZX7_MYAAR</name>
<proteinExistence type="predicted"/>
<organism evidence="8 9">
    <name type="scientific">Mya arenaria</name>
    <name type="common">Soft-shell clam</name>
    <dbReference type="NCBI Taxonomy" id="6604"/>
    <lineage>
        <taxon>Eukaryota</taxon>
        <taxon>Metazoa</taxon>
        <taxon>Spiralia</taxon>
        <taxon>Lophotrochozoa</taxon>
        <taxon>Mollusca</taxon>
        <taxon>Bivalvia</taxon>
        <taxon>Autobranchia</taxon>
        <taxon>Heteroconchia</taxon>
        <taxon>Euheterodonta</taxon>
        <taxon>Imparidentia</taxon>
        <taxon>Neoheterodontei</taxon>
        <taxon>Myida</taxon>
        <taxon>Myoidea</taxon>
        <taxon>Myidae</taxon>
        <taxon>Mya</taxon>
    </lineage>
</organism>
<accession>A0ABY7DZX7</accession>
<dbReference type="Pfam" id="PF12661">
    <property type="entry name" value="hEGF"/>
    <property type="match status" value="2"/>
</dbReference>
<dbReference type="Pfam" id="PF00008">
    <property type="entry name" value="EGF"/>
    <property type="match status" value="2"/>
</dbReference>
<dbReference type="SMART" id="SM00181">
    <property type="entry name" value="EGF"/>
    <property type="match status" value="5"/>
</dbReference>
<dbReference type="PANTHER" id="PTHR24020:SF84">
    <property type="entry name" value="VWFA DOMAIN-CONTAINING PROTEIN"/>
    <property type="match status" value="1"/>
</dbReference>
<protein>
    <submittedName>
        <fullName evidence="8">FBP3-like protein</fullName>
    </submittedName>
</protein>
<feature type="domain" description="EGF-like" evidence="6">
    <location>
        <begin position="283"/>
        <end position="318"/>
    </location>
</feature>
<dbReference type="Pfam" id="PF00092">
    <property type="entry name" value="VWA"/>
    <property type="match status" value="4"/>
</dbReference>